<sequence length="46" mass="5039">LDIAAALPSGLYVQGSTPAALNGLEPELVGRKSRDCKFWWGVYDSW</sequence>
<proteinExistence type="predicted"/>
<dbReference type="OrthoDB" id="6462736at2759"/>
<dbReference type="EMBL" id="BMAW01109523">
    <property type="protein sequence ID" value="GFT38837.1"/>
    <property type="molecule type" value="Genomic_DNA"/>
</dbReference>
<gene>
    <name evidence="1" type="ORF">NPIL_124301</name>
</gene>
<protein>
    <submittedName>
        <fullName evidence="1">Uncharacterized protein</fullName>
    </submittedName>
</protein>
<keyword evidence="2" id="KW-1185">Reference proteome</keyword>
<dbReference type="AlphaFoldDB" id="A0A8X6TNK5"/>
<feature type="non-terminal residue" evidence="1">
    <location>
        <position position="1"/>
    </location>
</feature>
<name>A0A8X6TNK5_NEPPI</name>
<evidence type="ECO:0000313" key="2">
    <source>
        <dbReference type="Proteomes" id="UP000887013"/>
    </source>
</evidence>
<reference evidence="1" key="1">
    <citation type="submission" date="2020-08" db="EMBL/GenBank/DDBJ databases">
        <title>Multicomponent nature underlies the extraordinary mechanical properties of spider dragline silk.</title>
        <authorList>
            <person name="Kono N."/>
            <person name="Nakamura H."/>
            <person name="Mori M."/>
            <person name="Yoshida Y."/>
            <person name="Ohtoshi R."/>
            <person name="Malay A.D."/>
            <person name="Moran D.A.P."/>
            <person name="Tomita M."/>
            <person name="Numata K."/>
            <person name="Arakawa K."/>
        </authorList>
    </citation>
    <scope>NUCLEOTIDE SEQUENCE</scope>
</reference>
<comment type="caution">
    <text evidence="1">The sequence shown here is derived from an EMBL/GenBank/DDBJ whole genome shotgun (WGS) entry which is preliminary data.</text>
</comment>
<evidence type="ECO:0000313" key="1">
    <source>
        <dbReference type="EMBL" id="GFT38837.1"/>
    </source>
</evidence>
<dbReference type="Proteomes" id="UP000887013">
    <property type="component" value="Unassembled WGS sequence"/>
</dbReference>
<organism evidence="1 2">
    <name type="scientific">Nephila pilipes</name>
    <name type="common">Giant wood spider</name>
    <name type="synonym">Nephila maculata</name>
    <dbReference type="NCBI Taxonomy" id="299642"/>
    <lineage>
        <taxon>Eukaryota</taxon>
        <taxon>Metazoa</taxon>
        <taxon>Ecdysozoa</taxon>
        <taxon>Arthropoda</taxon>
        <taxon>Chelicerata</taxon>
        <taxon>Arachnida</taxon>
        <taxon>Araneae</taxon>
        <taxon>Araneomorphae</taxon>
        <taxon>Entelegynae</taxon>
        <taxon>Araneoidea</taxon>
        <taxon>Nephilidae</taxon>
        <taxon>Nephila</taxon>
    </lineage>
</organism>
<accession>A0A8X6TNK5</accession>